<evidence type="ECO:0000313" key="3">
    <source>
        <dbReference type="EMBL" id="SVB57261.1"/>
    </source>
</evidence>
<dbReference type="InterPro" id="IPR018391">
    <property type="entry name" value="PQQ_b-propeller_rpt"/>
</dbReference>
<dbReference type="InterPro" id="IPR015943">
    <property type="entry name" value="WD40/YVTN_repeat-like_dom_sf"/>
</dbReference>
<dbReference type="GO" id="GO:0043041">
    <property type="term" value="P:amino acid activation for nonribosomal peptide biosynthetic process"/>
    <property type="evidence" value="ECO:0007669"/>
    <property type="project" value="TreeGrafter"/>
</dbReference>
<dbReference type="Gene3D" id="2.130.10.10">
    <property type="entry name" value="YVTN repeat-like/Quinoprotein amine dehydrogenase"/>
    <property type="match status" value="2"/>
</dbReference>
<evidence type="ECO:0000256" key="1">
    <source>
        <dbReference type="SAM" id="MobiDB-lite"/>
    </source>
</evidence>
<feature type="compositionally biased region" description="Low complexity" evidence="1">
    <location>
        <begin position="334"/>
        <end position="352"/>
    </location>
</feature>
<dbReference type="PANTHER" id="PTHR44394">
    <property type="entry name" value="BETA-ALANINE-ACTIVATING ENZYME"/>
    <property type="match status" value="1"/>
</dbReference>
<dbReference type="Pfam" id="PF13360">
    <property type="entry name" value="PQQ_2"/>
    <property type="match status" value="1"/>
</dbReference>
<feature type="non-terminal residue" evidence="3">
    <location>
        <position position="359"/>
    </location>
</feature>
<reference evidence="3" key="1">
    <citation type="submission" date="2018-05" db="EMBL/GenBank/DDBJ databases">
        <authorList>
            <person name="Lanie J.A."/>
            <person name="Ng W.-L."/>
            <person name="Kazmierczak K.M."/>
            <person name="Andrzejewski T.M."/>
            <person name="Davidsen T.M."/>
            <person name="Wayne K.J."/>
            <person name="Tettelin H."/>
            <person name="Glass J.I."/>
            <person name="Rusch D."/>
            <person name="Podicherti R."/>
            <person name="Tsui H.-C.T."/>
            <person name="Winkler M.E."/>
        </authorList>
    </citation>
    <scope>NUCLEOTIDE SEQUENCE</scope>
</reference>
<dbReference type="InterPro" id="IPR052091">
    <property type="entry name" value="Beta-ala_Activ/Resist"/>
</dbReference>
<protein>
    <recommendedName>
        <fullName evidence="2">Pyrrolo-quinoline quinone repeat domain-containing protein</fullName>
    </recommendedName>
</protein>
<proteinExistence type="predicted"/>
<gene>
    <name evidence="3" type="ORF">METZ01_LOCUS210115</name>
</gene>
<feature type="domain" description="Pyrrolo-quinoline quinone repeat" evidence="2">
    <location>
        <begin position="83"/>
        <end position="242"/>
    </location>
</feature>
<evidence type="ECO:0000259" key="2">
    <source>
        <dbReference type="Pfam" id="PF13360"/>
    </source>
</evidence>
<feature type="region of interest" description="Disordered" evidence="1">
    <location>
        <begin position="330"/>
        <end position="359"/>
    </location>
</feature>
<dbReference type="SUPFAM" id="SSF69322">
    <property type="entry name" value="Tricorn protease domain 2"/>
    <property type="match status" value="1"/>
</dbReference>
<dbReference type="EMBL" id="UINC01047687">
    <property type="protein sequence ID" value="SVB57261.1"/>
    <property type="molecule type" value="Genomic_DNA"/>
</dbReference>
<dbReference type="PANTHER" id="PTHR44394:SF1">
    <property type="entry name" value="BETA-ALANINE-ACTIVATING ENZYME"/>
    <property type="match status" value="1"/>
</dbReference>
<dbReference type="InterPro" id="IPR001680">
    <property type="entry name" value="WD40_rpt"/>
</dbReference>
<name>A0A382F565_9ZZZZ</name>
<sequence>MSQEPVLDMMIQGPIICITCSENGAKIAAGDRNGRLTLADRNGSQNWEKEVDEGIHGLVILGNGNKVACGGKDCKLRMFNSLGNVEWEQTIGKSIWSMAVDPNGQFIVVGTGDSISMYTEGGLQLWEHTTNRAMVGVGISRNSSLVVGCGDEFLYCLDSDGTLLWEKQRSDSLWDVSVEKDGETIFIGGWDCKVQCLDKHGNDSWNFTTGGYVRSVVPLNSGGVLAGSHDGNVYHLSNSGELLEKFETDGEVTCVSASKQMDFAIAGFGNRIIGFRMNPTARPIAIQNSFEKEPSEGTPIQTENDGAVEEYEPMFGVGMFDEPIPDTTGIVAGNSESVSSSTTTNSYYNNDNNRTEGGE</sequence>
<dbReference type="SMART" id="SM00564">
    <property type="entry name" value="PQQ"/>
    <property type="match status" value="5"/>
</dbReference>
<dbReference type="InterPro" id="IPR002372">
    <property type="entry name" value="PQQ_rpt_dom"/>
</dbReference>
<organism evidence="3">
    <name type="scientific">marine metagenome</name>
    <dbReference type="NCBI Taxonomy" id="408172"/>
    <lineage>
        <taxon>unclassified sequences</taxon>
        <taxon>metagenomes</taxon>
        <taxon>ecological metagenomes</taxon>
    </lineage>
</organism>
<accession>A0A382F565</accession>
<dbReference type="AlphaFoldDB" id="A0A382F565"/>
<dbReference type="SMART" id="SM00320">
    <property type="entry name" value="WD40"/>
    <property type="match status" value="6"/>
</dbReference>